<feature type="transmembrane region" description="Helical" evidence="1">
    <location>
        <begin position="93"/>
        <end position="116"/>
    </location>
</feature>
<protein>
    <submittedName>
        <fullName evidence="2">Uncharacterized protein</fullName>
    </submittedName>
</protein>
<feature type="transmembrane region" description="Helical" evidence="1">
    <location>
        <begin position="136"/>
        <end position="156"/>
    </location>
</feature>
<organism evidence="2 3">
    <name type="scientific">Labeo rohita</name>
    <name type="common">Indian major carp</name>
    <name type="synonym">Cyprinus rohita</name>
    <dbReference type="NCBI Taxonomy" id="84645"/>
    <lineage>
        <taxon>Eukaryota</taxon>
        <taxon>Metazoa</taxon>
        <taxon>Chordata</taxon>
        <taxon>Craniata</taxon>
        <taxon>Vertebrata</taxon>
        <taxon>Euteleostomi</taxon>
        <taxon>Actinopterygii</taxon>
        <taxon>Neopterygii</taxon>
        <taxon>Teleostei</taxon>
        <taxon>Ostariophysi</taxon>
        <taxon>Cypriniformes</taxon>
        <taxon>Cyprinidae</taxon>
        <taxon>Labeoninae</taxon>
        <taxon>Labeonini</taxon>
        <taxon>Labeo</taxon>
    </lineage>
</organism>
<keyword evidence="1" id="KW-0812">Transmembrane</keyword>
<keyword evidence="1" id="KW-1133">Transmembrane helix</keyword>
<feature type="transmembrane region" description="Helical" evidence="1">
    <location>
        <begin position="49"/>
        <end position="72"/>
    </location>
</feature>
<evidence type="ECO:0000313" key="2">
    <source>
        <dbReference type="EMBL" id="RXN37359.1"/>
    </source>
</evidence>
<comment type="caution">
    <text evidence="2">The sequence shown here is derived from an EMBL/GenBank/DDBJ whole genome shotgun (WGS) entry which is preliminary data.</text>
</comment>
<gene>
    <name evidence="2" type="ORF">ROHU_013995</name>
</gene>
<proteinExistence type="predicted"/>
<dbReference type="Proteomes" id="UP000290572">
    <property type="component" value="Unassembled WGS sequence"/>
</dbReference>
<reference evidence="2 3" key="1">
    <citation type="submission" date="2018-03" db="EMBL/GenBank/DDBJ databases">
        <title>Draft genome sequence of Rohu Carp (Labeo rohita).</title>
        <authorList>
            <person name="Das P."/>
            <person name="Kushwaha B."/>
            <person name="Joshi C.G."/>
            <person name="Kumar D."/>
            <person name="Nagpure N.S."/>
            <person name="Sahoo L."/>
            <person name="Das S.P."/>
            <person name="Bit A."/>
            <person name="Patnaik S."/>
            <person name="Meher P.K."/>
            <person name="Jayasankar P."/>
            <person name="Koringa P.G."/>
            <person name="Patel N.V."/>
            <person name="Hinsu A.T."/>
            <person name="Kumar R."/>
            <person name="Pandey M."/>
            <person name="Agarwal S."/>
            <person name="Srivastava S."/>
            <person name="Singh M."/>
            <person name="Iquebal M.A."/>
            <person name="Jaiswal S."/>
            <person name="Angadi U.B."/>
            <person name="Kumar N."/>
            <person name="Raza M."/>
            <person name="Shah T.M."/>
            <person name="Rai A."/>
            <person name="Jena J.K."/>
        </authorList>
    </citation>
    <scope>NUCLEOTIDE SEQUENCE [LARGE SCALE GENOMIC DNA]</scope>
    <source>
        <strain evidence="2">DASCIFA01</strain>
        <tissue evidence="2">Testis</tissue>
    </source>
</reference>
<evidence type="ECO:0000313" key="3">
    <source>
        <dbReference type="Proteomes" id="UP000290572"/>
    </source>
</evidence>
<evidence type="ECO:0000256" key="1">
    <source>
        <dbReference type="SAM" id="Phobius"/>
    </source>
</evidence>
<sequence length="250" mass="27962">MPQSRLYCYAIWTPQWLDDQGLWTSGNETNLDNSWTTEEIAKALEAEKVFAVVAFLMSVSSGLLCLMFALCWTSQTVRSYSNTRSLLMAGQALDPTTLLLFTLVPTGFFFFLSWVLFTHRHIGEIRDDVSRLGLSYWLGVVGWASLLAVLPVIFLAEKFVVPDILPELKKAAEMWWKAPEVAHARSLSEGCHRLQHKSHPDVKRVPQSAPFQSPSPSICSASLSLIDCHTVPISGCHMLSQRPSPAVNKR</sequence>
<dbReference type="EMBL" id="QBIY01005944">
    <property type="protein sequence ID" value="RXN37359.1"/>
    <property type="molecule type" value="Genomic_DNA"/>
</dbReference>
<dbReference type="AlphaFoldDB" id="A0A498P0I6"/>
<name>A0A498P0I6_LABRO</name>
<keyword evidence="1" id="KW-0472">Membrane</keyword>
<accession>A0A498P0I6</accession>
<keyword evidence="3" id="KW-1185">Reference proteome</keyword>